<sequence>METVLCSFRCVPGSALVRLTFSATFSSTQRTPEKRNDFHVKPEKHRDLPVVAIAVAKTRNTAWKHCILLFEHQQSQRVTNNKTDHSHCECHTVTSLPSSSLIHTQNMVLCPIRNSVVTSS</sequence>
<name>A0ABD0LBJ9_9CAEN</name>
<dbReference type="EMBL" id="JACVVK020000066">
    <property type="protein sequence ID" value="KAK7496524.1"/>
    <property type="molecule type" value="Genomic_DNA"/>
</dbReference>
<gene>
    <name evidence="1" type="ORF">BaRGS_00012176</name>
</gene>
<organism evidence="1 2">
    <name type="scientific">Batillaria attramentaria</name>
    <dbReference type="NCBI Taxonomy" id="370345"/>
    <lineage>
        <taxon>Eukaryota</taxon>
        <taxon>Metazoa</taxon>
        <taxon>Spiralia</taxon>
        <taxon>Lophotrochozoa</taxon>
        <taxon>Mollusca</taxon>
        <taxon>Gastropoda</taxon>
        <taxon>Caenogastropoda</taxon>
        <taxon>Sorbeoconcha</taxon>
        <taxon>Cerithioidea</taxon>
        <taxon>Batillariidae</taxon>
        <taxon>Batillaria</taxon>
    </lineage>
</organism>
<proteinExistence type="predicted"/>
<accession>A0ABD0LBJ9</accession>
<reference evidence="1 2" key="1">
    <citation type="journal article" date="2023" name="Sci. Data">
        <title>Genome assembly of the Korean intertidal mud-creeper Batillaria attramentaria.</title>
        <authorList>
            <person name="Patra A.K."/>
            <person name="Ho P.T."/>
            <person name="Jun S."/>
            <person name="Lee S.J."/>
            <person name="Kim Y."/>
            <person name="Won Y.J."/>
        </authorList>
    </citation>
    <scope>NUCLEOTIDE SEQUENCE [LARGE SCALE GENOMIC DNA]</scope>
    <source>
        <strain evidence="1">Wonlab-2016</strain>
    </source>
</reference>
<protein>
    <recommendedName>
        <fullName evidence="3">Secreted protein</fullName>
    </recommendedName>
</protein>
<evidence type="ECO:0008006" key="3">
    <source>
        <dbReference type="Google" id="ProtNLM"/>
    </source>
</evidence>
<evidence type="ECO:0000313" key="1">
    <source>
        <dbReference type="EMBL" id="KAK7496524.1"/>
    </source>
</evidence>
<dbReference type="AlphaFoldDB" id="A0ABD0LBJ9"/>
<dbReference type="Proteomes" id="UP001519460">
    <property type="component" value="Unassembled WGS sequence"/>
</dbReference>
<keyword evidence="2" id="KW-1185">Reference proteome</keyword>
<evidence type="ECO:0000313" key="2">
    <source>
        <dbReference type="Proteomes" id="UP001519460"/>
    </source>
</evidence>
<comment type="caution">
    <text evidence="1">The sequence shown here is derived from an EMBL/GenBank/DDBJ whole genome shotgun (WGS) entry which is preliminary data.</text>
</comment>